<protein>
    <submittedName>
        <fullName evidence="4">Inositol monophosphatase family protein</fullName>
    </submittedName>
</protein>
<dbReference type="PANTHER" id="PTHR20854">
    <property type="entry name" value="INOSITOL MONOPHOSPHATASE"/>
    <property type="match status" value="1"/>
</dbReference>
<dbReference type="Gene3D" id="3.40.190.80">
    <property type="match status" value="1"/>
</dbReference>
<dbReference type="CDD" id="cd01637">
    <property type="entry name" value="IMPase_like"/>
    <property type="match status" value="1"/>
</dbReference>
<dbReference type="InterPro" id="IPR020583">
    <property type="entry name" value="Inositol_monoP_metal-BS"/>
</dbReference>
<dbReference type="PANTHER" id="PTHR20854:SF4">
    <property type="entry name" value="INOSITOL-1-MONOPHOSPHATASE-RELATED"/>
    <property type="match status" value="1"/>
</dbReference>
<dbReference type="RefSeq" id="WP_346117306.1">
    <property type="nucleotide sequence ID" value="NZ_BAABGU010000005.1"/>
</dbReference>
<keyword evidence="2" id="KW-0378">Hydrolase</keyword>
<evidence type="ECO:0000256" key="3">
    <source>
        <dbReference type="ARBA" id="ARBA00022842"/>
    </source>
</evidence>
<dbReference type="Pfam" id="PF00459">
    <property type="entry name" value="Inositol_P"/>
    <property type="match status" value="1"/>
</dbReference>
<gene>
    <name evidence="4" type="ORF">GCM10023176_14320</name>
</gene>
<dbReference type="SUPFAM" id="SSF56655">
    <property type="entry name" value="Carbohydrate phosphatase"/>
    <property type="match status" value="1"/>
</dbReference>
<keyword evidence="5" id="KW-1185">Reference proteome</keyword>
<keyword evidence="3" id="KW-0460">Magnesium</keyword>
<organism evidence="4 5">
    <name type="scientific">Micromonospora coerulea</name>
    <dbReference type="NCBI Taxonomy" id="47856"/>
    <lineage>
        <taxon>Bacteria</taxon>
        <taxon>Bacillati</taxon>
        <taxon>Actinomycetota</taxon>
        <taxon>Actinomycetes</taxon>
        <taxon>Micromonosporales</taxon>
        <taxon>Micromonosporaceae</taxon>
        <taxon>Micromonospora</taxon>
    </lineage>
</organism>
<dbReference type="PRINTS" id="PR00377">
    <property type="entry name" value="IMPHPHTASES"/>
</dbReference>
<comment type="caution">
    <text evidence="4">The sequence shown here is derived from an EMBL/GenBank/DDBJ whole genome shotgun (WGS) entry which is preliminary data.</text>
</comment>
<dbReference type="Proteomes" id="UP001500307">
    <property type="component" value="Unassembled WGS sequence"/>
</dbReference>
<dbReference type="PROSITE" id="PS00629">
    <property type="entry name" value="IMP_1"/>
    <property type="match status" value="1"/>
</dbReference>
<dbReference type="EMBL" id="BAABGU010000005">
    <property type="protein sequence ID" value="GAA4565676.1"/>
    <property type="molecule type" value="Genomic_DNA"/>
</dbReference>
<evidence type="ECO:0000256" key="1">
    <source>
        <dbReference type="ARBA" id="ARBA00022723"/>
    </source>
</evidence>
<accession>A0ABP8SAU1</accession>
<name>A0ABP8SAU1_9ACTN</name>
<proteinExistence type="predicted"/>
<evidence type="ECO:0000256" key="2">
    <source>
        <dbReference type="ARBA" id="ARBA00022801"/>
    </source>
</evidence>
<dbReference type="InterPro" id="IPR000760">
    <property type="entry name" value="Inositol_monophosphatase-like"/>
</dbReference>
<dbReference type="Gene3D" id="3.30.540.10">
    <property type="entry name" value="Fructose-1,6-Bisphosphatase, subunit A, domain 1"/>
    <property type="match status" value="1"/>
</dbReference>
<keyword evidence="1" id="KW-0479">Metal-binding</keyword>
<evidence type="ECO:0000313" key="5">
    <source>
        <dbReference type="Proteomes" id="UP001500307"/>
    </source>
</evidence>
<evidence type="ECO:0000313" key="4">
    <source>
        <dbReference type="EMBL" id="GAA4565676.1"/>
    </source>
</evidence>
<reference evidence="5" key="1">
    <citation type="journal article" date="2019" name="Int. J. Syst. Evol. Microbiol.">
        <title>The Global Catalogue of Microorganisms (GCM) 10K type strain sequencing project: providing services to taxonomists for standard genome sequencing and annotation.</title>
        <authorList>
            <consortium name="The Broad Institute Genomics Platform"/>
            <consortium name="The Broad Institute Genome Sequencing Center for Infectious Disease"/>
            <person name="Wu L."/>
            <person name="Ma J."/>
        </authorList>
    </citation>
    <scope>NUCLEOTIDE SEQUENCE [LARGE SCALE GENOMIC DNA]</scope>
    <source>
        <strain evidence="5">JCM 3175</strain>
    </source>
</reference>
<sequence length="267" mass="28132">MIAYGDLLPIALDAVGRAATFMRRQAPVTSTSKGDRDLVSEVDYAIERDLRSFLRNATPGIAFLGEEEGVSGTGELQWTLDPVDGTINFVRGIPLCGISLGLLHGVRPVLGVVDLPFLGARYWAAEGCGAIRNGQLVKVSDTTSLREAVVGIGDFAVGADAANKNRTRLALMAQLTETVQRVRMSGSAAVDLVWLAEGKIDAAITLSNHPWDMTAGVAIAREAGAVVLDSSGADYTSKSMTTLAITPGLAGQMLPHVRDAETAAIQR</sequence>